<sequence length="300" mass="33388">MACNHASAAVDTRDDEKTPLAVVATQGSGNINTVDTTHFNTNDIFRFTNLPVELQNKIIGYAMMATDNEIRFPCLTNLSYRPNITVGLLLVNHRIYHEAHYQVRKQNTFIFSNFGSDIKSMASSIGPFKCRSGNCGHGALHSVLAKVTFDLGDEQLPSYANDTVHAFGCALRYLRSNITISSLHIRLAYHTFNNSTGLSWFATALSKIKVQDKLTIIGDETYLDMSFGDLPSNLGMDVSPVYTHLQAYNPNIQYSPGWFLHQYVPKRRVGTNADTQHTHVVVDSKYLSEIAKAFDAQNDG</sequence>
<proteinExistence type="predicted"/>
<keyword evidence="2" id="KW-1185">Reference proteome</keyword>
<dbReference type="Proteomes" id="UP000593566">
    <property type="component" value="Unassembled WGS sequence"/>
</dbReference>
<dbReference type="EMBL" id="JACCJB010000010">
    <property type="protein sequence ID" value="KAF6223348.1"/>
    <property type="molecule type" value="Genomic_DNA"/>
</dbReference>
<comment type="caution">
    <text evidence="1">The sequence shown here is derived from an EMBL/GenBank/DDBJ whole genome shotgun (WGS) entry which is preliminary data.</text>
</comment>
<evidence type="ECO:0000313" key="2">
    <source>
        <dbReference type="Proteomes" id="UP000593566"/>
    </source>
</evidence>
<protein>
    <submittedName>
        <fullName evidence="1">Uncharacterized protein</fullName>
    </submittedName>
</protein>
<dbReference type="RefSeq" id="XP_037152565.1">
    <property type="nucleotide sequence ID" value="XM_037291130.1"/>
</dbReference>
<dbReference type="AlphaFoldDB" id="A0A8H6CGY8"/>
<gene>
    <name evidence="1" type="ORF">HO133_000190</name>
</gene>
<organism evidence="1 2">
    <name type="scientific">Letharia lupina</name>
    <dbReference type="NCBI Taxonomy" id="560253"/>
    <lineage>
        <taxon>Eukaryota</taxon>
        <taxon>Fungi</taxon>
        <taxon>Dikarya</taxon>
        <taxon>Ascomycota</taxon>
        <taxon>Pezizomycotina</taxon>
        <taxon>Lecanoromycetes</taxon>
        <taxon>OSLEUM clade</taxon>
        <taxon>Lecanoromycetidae</taxon>
        <taxon>Lecanorales</taxon>
        <taxon>Lecanorineae</taxon>
        <taxon>Parmeliaceae</taxon>
        <taxon>Letharia</taxon>
    </lineage>
</organism>
<dbReference type="GeneID" id="59328609"/>
<name>A0A8H6CGY8_9LECA</name>
<evidence type="ECO:0000313" key="1">
    <source>
        <dbReference type="EMBL" id="KAF6223348.1"/>
    </source>
</evidence>
<accession>A0A8H6CGY8</accession>
<reference evidence="1 2" key="1">
    <citation type="journal article" date="2020" name="Genomics">
        <title>Complete, high-quality genomes from long-read metagenomic sequencing of two wolf lichen thalli reveals enigmatic genome architecture.</title>
        <authorList>
            <person name="McKenzie S.K."/>
            <person name="Walston R.F."/>
            <person name="Allen J.L."/>
        </authorList>
    </citation>
    <scope>NUCLEOTIDE SEQUENCE [LARGE SCALE GENOMIC DNA]</scope>
    <source>
        <strain evidence="1">WasteWater1</strain>
    </source>
</reference>